<protein>
    <submittedName>
        <fullName evidence="1">Uncharacterized protein</fullName>
    </submittedName>
</protein>
<sequence length="116" mass="12908">MKNRPKKPWDGLLRGTTQFGAFRALLAQTHGLPPCNGSARPGLKLRPERLRGDPARRPLPALHLCRLAEKGTVLPVPIMVHILHLLYASAPKSKEGNQTCGYFHGKRRLFRKVSIG</sequence>
<name>A0A645FNA6_9ZZZZ</name>
<evidence type="ECO:0000313" key="1">
    <source>
        <dbReference type="EMBL" id="MPN13804.1"/>
    </source>
</evidence>
<dbReference type="EMBL" id="VSSQ01060354">
    <property type="protein sequence ID" value="MPN13804.1"/>
    <property type="molecule type" value="Genomic_DNA"/>
</dbReference>
<accession>A0A645FNA6</accession>
<gene>
    <name evidence="1" type="ORF">SDC9_161130</name>
</gene>
<reference evidence="1" key="1">
    <citation type="submission" date="2019-08" db="EMBL/GenBank/DDBJ databases">
        <authorList>
            <person name="Kucharzyk K."/>
            <person name="Murdoch R.W."/>
            <person name="Higgins S."/>
            <person name="Loffler F."/>
        </authorList>
    </citation>
    <scope>NUCLEOTIDE SEQUENCE</scope>
</reference>
<proteinExistence type="predicted"/>
<dbReference type="AlphaFoldDB" id="A0A645FNA6"/>
<comment type="caution">
    <text evidence="1">The sequence shown here is derived from an EMBL/GenBank/DDBJ whole genome shotgun (WGS) entry which is preliminary data.</text>
</comment>
<organism evidence="1">
    <name type="scientific">bioreactor metagenome</name>
    <dbReference type="NCBI Taxonomy" id="1076179"/>
    <lineage>
        <taxon>unclassified sequences</taxon>
        <taxon>metagenomes</taxon>
        <taxon>ecological metagenomes</taxon>
    </lineage>
</organism>